<dbReference type="InterPro" id="IPR036866">
    <property type="entry name" value="RibonucZ/Hydroxyglut_hydro"/>
</dbReference>
<name>A0A288QXU7_9LACO</name>
<dbReference type="Gene3D" id="3.60.15.10">
    <property type="entry name" value="Ribonuclease Z/Hydroxyacylglutathione hydrolase-like"/>
    <property type="match status" value="1"/>
</dbReference>
<sequence>MNEFKVSMLASGSSGNVTYIETDEHRVLVDAGLSGKKIESLMNSIGRSLNDVDSLFVTHEHSDHIQSVGVLARKYGLNVYANDLTWQAMAGKIGRINDEQKFTFDVNSTKLLGDLDVESFSVSHDAAQPQFYVFHHNNKSFAMLTDVGYVTDQVAGMIRNADAILMEANHDFEMLRYGSYAWSLKQRILGDEGHLSNEDGALTLVDAIGNRTKQVYLGHLSAENNQVPLANLTVSSILQEHDLGVNQDFELFDTAPDAATRLRSI</sequence>
<dbReference type="RefSeq" id="WP_070230569.1">
    <property type="nucleotide sequence ID" value="NZ_BJYO01000005.1"/>
</dbReference>
<evidence type="ECO:0000313" key="1">
    <source>
        <dbReference type="EMBL" id="RDL05274.1"/>
    </source>
</evidence>
<dbReference type="AlphaFoldDB" id="A0A288QXU7"/>
<protein>
    <submittedName>
        <fullName evidence="1">Phosphoribosyl 1,2-cyclic phosphodiesterase</fullName>
    </submittedName>
</protein>
<dbReference type="PANTHER" id="PTHR47619:SF1">
    <property type="entry name" value="EXODEOXYRIBONUCLEASE WALJ"/>
    <property type="match status" value="1"/>
</dbReference>
<evidence type="ECO:0000313" key="2">
    <source>
        <dbReference type="Proteomes" id="UP000254912"/>
    </source>
</evidence>
<dbReference type="KEGG" id="wso:WSWS_01384"/>
<dbReference type="SUPFAM" id="SSF56281">
    <property type="entry name" value="Metallo-hydrolase/oxidoreductase"/>
    <property type="match status" value="1"/>
</dbReference>
<dbReference type="SMART" id="SM00849">
    <property type="entry name" value="Lactamase_B"/>
    <property type="match status" value="1"/>
</dbReference>
<dbReference type="CDD" id="cd07733">
    <property type="entry name" value="YycJ-like_MBL-fold"/>
    <property type="match status" value="1"/>
</dbReference>
<comment type="caution">
    <text evidence="1">The sequence shown here is derived from an EMBL/GenBank/DDBJ whole genome shotgun (WGS) entry which is preliminary data.</text>
</comment>
<dbReference type="InterPro" id="IPR052533">
    <property type="entry name" value="WalJ/YycJ-like"/>
</dbReference>
<dbReference type="InterPro" id="IPR058121">
    <property type="entry name" value="WalJ/YycJ"/>
</dbReference>
<dbReference type="PANTHER" id="PTHR47619">
    <property type="entry name" value="METALLO-HYDROLASE YYCJ-RELATED"/>
    <property type="match status" value="1"/>
</dbReference>
<accession>A0A288QXU7</accession>
<dbReference type="Pfam" id="PF12706">
    <property type="entry name" value="Lactamase_B_2"/>
    <property type="match status" value="1"/>
</dbReference>
<organism evidence="1 2">
    <name type="scientific">Weissella soli</name>
    <dbReference type="NCBI Taxonomy" id="155866"/>
    <lineage>
        <taxon>Bacteria</taxon>
        <taxon>Bacillati</taxon>
        <taxon>Bacillota</taxon>
        <taxon>Bacilli</taxon>
        <taxon>Lactobacillales</taxon>
        <taxon>Lactobacillaceae</taxon>
        <taxon>Weissella</taxon>
    </lineage>
</organism>
<dbReference type="Proteomes" id="UP000254912">
    <property type="component" value="Unassembled WGS sequence"/>
</dbReference>
<keyword evidence="2" id="KW-1185">Reference proteome</keyword>
<dbReference type="EMBL" id="QRAS01000003">
    <property type="protein sequence ID" value="RDL05274.1"/>
    <property type="molecule type" value="Genomic_DNA"/>
</dbReference>
<dbReference type="InterPro" id="IPR001279">
    <property type="entry name" value="Metallo-B-lactamas"/>
</dbReference>
<gene>
    <name evidence="1" type="ORF">DFP99_1225</name>
</gene>
<dbReference type="GeneID" id="94546570"/>
<reference evidence="1 2" key="1">
    <citation type="submission" date="2018-07" db="EMBL/GenBank/DDBJ databases">
        <title>Genomic Encyclopedia of Type Strains, Phase III (KMG-III): the genomes of soil and plant-associated and newly described type strains.</title>
        <authorList>
            <person name="Whitman W."/>
        </authorList>
    </citation>
    <scope>NUCLEOTIDE SEQUENCE [LARGE SCALE GENOMIC DNA]</scope>
    <source>
        <strain evidence="1 2">CECT 7031</strain>
    </source>
</reference>
<proteinExistence type="predicted"/>